<keyword evidence="19" id="KW-1185">Reference proteome</keyword>
<evidence type="ECO:0000256" key="11">
    <source>
        <dbReference type="ARBA" id="ARBA00030765"/>
    </source>
</evidence>
<keyword evidence="5" id="KW-0489">Methyltransferase</keyword>
<evidence type="ECO:0000256" key="8">
    <source>
        <dbReference type="ARBA" id="ARBA00022723"/>
    </source>
</evidence>
<feature type="binding site" evidence="13">
    <location>
        <position position="572"/>
    </location>
    <ligand>
        <name>5-methyltetrahydropteroyltri-L-glutamate</name>
        <dbReference type="ChEBI" id="CHEBI:58207"/>
    </ligand>
</feature>
<evidence type="ECO:0000256" key="10">
    <source>
        <dbReference type="ARBA" id="ARBA00023167"/>
    </source>
</evidence>
<keyword evidence="10" id="KW-0486">Methionine biosynthesis</keyword>
<feature type="binding site" evidence="13">
    <location>
        <position position="19"/>
    </location>
    <ligand>
        <name>5-methyltetrahydropteroyltri-L-glutamate</name>
        <dbReference type="ChEBI" id="CHEBI:58207"/>
    </ligand>
</feature>
<keyword evidence="6" id="KW-0028">Amino-acid biosynthesis</keyword>
<evidence type="ECO:0000256" key="15">
    <source>
        <dbReference type="PIRSR" id="PIRSR000382-3"/>
    </source>
</evidence>
<dbReference type="InterPro" id="IPR038071">
    <property type="entry name" value="UROD/MetE-like_sf"/>
</dbReference>
<dbReference type="InterPro" id="IPR006276">
    <property type="entry name" value="Cobalamin-indep_Met_synthase"/>
</dbReference>
<dbReference type="CDD" id="cd03312">
    <property type="entry name" value="CIMS_N_terminal_like"/>
    <property type="match status" value="1"/>
</dbReference>
<dbReference type="CDD" id="cd03311">
    <property type="entry name" value="CIMS_C_terminal_like"/>
    <property type="match status" value="1"/>
</dbReference>
<feature type="binding site" evidence="14">
    <location>
        <position position="676"/>
    </location>
    <ligand>
        <name>Zn(2+)</name>
        <dbReference type="ChEBI" id="CHEBI:29105"/>
        <label>1</label>
        <note>catalytic</note>
    </ligand>
</feature>
<dbReference type="EC" id="2.1.1.14" evidence="4"/>
<feature type="domain" description="Cobalamin-independent methionine synthase MetE C-terminal/archaeal" evidence="16">
    <location>
        <begin position="437"/>
        <end position="759"/>
    </location>
</feature>
<dbReference type="PANTHER" id="PTHR30519">
    <property type="entry name" value="5-METHYLTETRAHYDROPTEROYLTRIGLUTAMATE--HOMOCYSTEINE METHYLTRANSFERASE"/>
    <property type="match status" value="1"/>
</dbReference>
<protein>
    <recommendedName>
        <fullName evidence="4">5-methyltetrahydropteroyltriglutamate--homocysteine S-methyltransferase</fullName>
        <ecNumber evidence="4">2.1.1.14</ecNumber>
    </recommendedName>
    <alternativeName>
        <fullName evidence="12">Cobalamin-independent methionine synthase</fullName>
    </alternativeName>
    <alternativeName>
        <fullName evidence="11">Methionine synthase, vitamin-B12 independent isozyme</fullName>
    </alternativeName>
</protein>
<dbReference type="EMBL" id="KQ964460">
    <property type="protein sequence ID" value="KXN72099.1"/>
    <property type="molecule type" value="Genomic_DNA"/>
</dbReference>
<dbReference type="GO" id="GO:0003871">
    <property type="term" value="F:5-methyltetrahydropteroyltriglutamate-homocysteine S-methyltransferase activity"/>
    <property type="evidence" value="ECO:0007669"/>
    <property type="project" value="UniProtKB-EC"/>
</dbReference>
<keyword evidence="7" id="KW-0808">Transferase</keyword>
<evidence type="ECO:0000256" key="1">
    <source>
        <dbReference type="ARBA" id="ARBA00002777"/>
    </source>
</evidence>
<accession>A0A137PAR6</accession>
<keyword evidence="8 14" id="KW-0479">Metal-binding</keyword>
<dbReference type="STRING" id="796925.A0A137PAR6"/>
<dbReference type="UniPathway" id="UPA00051">
    <property type="reaction ID" value="UER00082"/>
</dbReference>
<dbReference type="Pfam" id="PF08267">
    <property type="entry name" value="Meth_synt_1"/>
    <property type="match status" value="1"/>
</dbReference>
<evidence type="ECO:0000256" key="5">
    <source>
        <dbReference type="ARBA" id="ARBA00022603"/>
    </source>
</evidence>
<organism evidence="18 19">
    <name type="scientific">Conidiobolus coronatus (strain ATCC 28846 / CBS 209.66 / NRRL 28638)</name>
    <name type="common">Delacroixia coronata</name>
    <dbReference type="NCBI Taxonomy" id="796925"/>
    <lineage>
        <taxon>Eukaryota</taxon>
        <taxon>Fungi</taxon>
        <taxon>Fungi incertae sedis</taxon>
        <taxon>Zoopagomycota</taxon>
        <taxon>Entomophthoromycotina</taxon>
        <taxon>Entomophthoromycetes</taxon>
        <taxon>Entomophthorales</taxon>
        <taxon>Ancylistaceae</taxon>
        <taxon>Conidiobolus</taxon>
    </lineage>
</organism>
<dbReference type="FunFam" id="3.20.20.210:FF:000003">
    <property type="entry name" value="5-methyltetrahydropteroyltriglutamate--homocysteine methyltransferase"/>
    <property type="match status" value="1"/>
</dbReference>
<feature type="active site" description="Proton donor" evidence="15">
    <location>
        <position position="705"/>
    </location>
</feature>
<evidence type="ECO:0000256" key="12">
    <source>
        <dbReference type="ARBA" id="ARBA00031314"/>
    </source>
</evidence>
<dbReference type="InterPro" id="IPR002629">
    <property type="entry name" value="Met_Synth_C/arc"/>
</dbReference>
<comment type="function">
    <text evidence="1">Catalyzes the transfer of a methyl group from 5-methyltetrahydrofolate to homocysteine resulting in methionine formation.</text>
</comment>
<keyword evidence="9 14" id="KW-0862">Zinc</keyword>
<comment type="cofactor">
    <cofactor evidence="14">
        <name>Zn(2+)</name>
        <dbReference type="ChEBI" id="CHEBI:29105"/>
    </cofactor>
    <text evidence="14">Binds 2 Zn(2+) ions per subunit.</text>
</comment>
<dbReference type="GO" id="GO:0019280">
    <property type="term" value="P:L-methionine biosynthetic process from L-homoserine via O-acetyl-L-homoserine"/>
    <property type="evidence" value="ECO:0007669"/>
    <property type="project" value="EnsemblFungi"/>
</dbReference>
<evidence type="ECO:0000256" key="4">
    <source>
        <dbReference type="ARBA" id="ARBA00012034"/>
    </source>
</evidence>
<dbReference type="HAMAP" id="MF_00172">
    <property type="entry name" value="Meth_synth"/>
    <property type="match status" value="1"/>
</dbReference>
<gene>
    <name evidence="18" type="ORF">CONCODRAFT_77986</name>
</gene>
<dbReference type="InterPro" id="IPR013215">
    <property type="entry name" value="Cbl-indep_Met_Synth_N"/>
</dbReference>
<feature type="binding site" evidence="14">
    <location>
        <position position="652"/>
    </location>
    <ligand>
        <name>Zn(2+)</name>
        <dbReference type="ChEBI" id="CHEBI:29105"/>
        <label>1</label>
        <note>catalytic</note>
    </ligand>
</feature>
<feature type="binding site" evidence="13">
    <location>
        <position position="610"/>
    </location>
    <ligand>
        <name>L-methionine</name>
        <dbReference type="ChEBI" id="CHEBI:57844"/>
    </ligand>
</feature>
<dbReference type="PIRSF" id="PIRSF000382">
    <property type="entry name" value="MeTrfase_B12_ind"/>
    <property type="match status" value="1"/>
</dbReference>
<feature type="binding site" evidence="13">
    <location>
        <position position="495"/>
    </location>
    <ligand>
        <name>L-methionine</name>
        <dbReference type="ChEBI" id="CHEBI:57844"/>
    </ligand>
</feature>
<evidence type="ECO:0000256" key="14">
    <source>
        <dbReference type="PIRSR" id="PIRSR000382-2"/>
    </source>
</evidence>
<evidence type="ECO:0000256" key="7">
    <source>
        <dbReference type="ARBA" id="ARBA00022679"/>
    </source>
</evidence>
<evidence type="ECO:0000259" key="17">
    <source>
        <dbReference type="Pfam" id="PF08267"/>
    </source>
</evidence>
<dbReference type="AlphaFoldDB" id="A0A137PAR6"/>
<dbReference type="GO" id="GO:0032259">
    <property type="term" value="P:methylation"/>
    <property type="evidence" value="ECO:0007669"/>
    <property type="project" value="UniProtKB-KW"/>
</dbReference>
<dbReference type="OMA" id="KVMKGML"/>
<evidence type="ECO:0000256" key="3">
    <source>
        <dbReference type="ARBA" id="ARBA00009553"/>
    </source>
</evidence>
<dbReference type="SUPFAM" id="SSF51726">
    <property type="entry name" value="UROD/MetE-like"/>
    <property type="match status" value="2"/>
</dbReference>
<proteinExistence type="inferred from homology"/>
<dbReference type="NCBIfam" id="NF003556">
    <property type="entry name" value="PRK05222.1"/>
    <property type="match status" value="1"/>
</dbReference>
<reference evidence="18 19" key="1">
    <citation type="journal article" date="2015" name="Genome Biol. Evol.">
        <title>Phylogenomic analyses indicate that early fungi evolved digesting cell walls of algal ancestors of land plants.</title>
        <authorList>
            <person name="Chang Y."/>
            <person name="Wang S."/>
            <person name="Sekimoto S."/>
            <person name="Aerts A.L."/>
            <person name="Choi C."/>
            <person name="Clum A."/>
            <person name="LaButti K.M."/>
            <person name="Lindquist E.A."/>
            <person name="Yee Ngan C."/>
            <person name="Ohm R.A."/>
            <person name="Salamov A.A."/>
            <person name="Grigoriev I.V."/>
            <person name="Spatafora J.W."/>
            <person name="Berbee M.L."/>
        </authorList>
    </citation>
    <scope>NUCLEOTIDE SEQUENCE [LARGE SCALE GENOMIC DNA]</scope>
    <source>
        <strain evidence="18 19">NRRL 28638</strain>
    </source>
</reference>
<feature type="binding site" evidence="13">
    <location>
        <position position="610"/>
    </location>
    <ligand>
        <name>L-homocysteine</name>
        <dbReference type="ChEBI" id="CHEBI:58199"/>
    </ligand>
</feature>
<comment type="pathway">
    <text evidence="2">Amino-acid biosynthesis; L-methionine biosynthesis via de novo pathway; L-methionine from L-homocysteine (MetE route): step 1/1.</text>
</comment>
<sequence>MVHSSNLGFPRFGANRELKKLVEAYWAGKVSEQELQDGAKQLRSAHWKIQQEAGLDFIPSNDFSFYDHVLDASNTFGVIPDLYSHLKPGLETFFAMGRGLQRPATDSAAAVDVPAQEMKKWFDTNYHFIVPQFKSNQTFTLANTKPVDEYLEAKALGIETRPVILGPISFLLLGKQAKGENFELISLLDKLVPVYEALFSKLAEAGVKHVQLDEPILVLDQPASLAQSYKTAYEALSKHNIKITVTTFFERIGDNISFLTQLPIHAIHLDLVRAPEQLDQVLSSLPSHISLSLGLINGRNIWKADLNAALQVAKKAIDALGSDRVIIAPSSSLLHTPHSIQGETKLDKEILDWLSFSVEKVHEISTISKALNNGVESVKAELDANAASINARKTSPRIHRKEVKDRVNNVGADDLKRKSAFPVRQEQQRKKLNLPKFPTTTVGSFPQTKEVRLARNKLKKGEWSAEEYDQFIKKETEKCVRFQEEIDISVLVHGEFERNDMVEFFGENFEGHVFTQNGWVQSYGSRGVKPPIIFGDVSRSRPITVYWSQYAQSLTNRPMKGMLTGPITCLQWSFVRDDQPRKDTAFQLALAIRDEVVDLEKAGIPVIQIDEPAIREGLPLRHSDWEHYLQWAVDAFLLSSTGVEDVTQIHTHMCYSDFNDIFPAIKRMDADVITIENSKSDLKLLSAFEQHSYVNEIGPGLYDIHSPRVPSVEEMKDRVAQLLNYLPKDLLWVNPDCGLKTRGWTETEASLRNLTAVAKHFRDQA</sequence>
<dbReference type="FunFam" id="3.20.20.210:FF:000002">
    <property type="entry name" value="5-methyltetrahydropteroyltriglutamate--homocysteine methyltransferase"/>
    <property type="match status" value="1"/>
</dbReference>
<dbReference type="Proteomes" id="UP000070444">
    <property type="component" value="Unassembled WGS sequence"/>
</dbReference>
<evidence type="ECO:0000256" key="2">
    <source>
        <dbReference type="ARBA" id="ARBA00004681"/>
    </source>
</evidence>
<evidence type="ECO:0000256" key="13">
    <source>
        <dbReference type="PIRSR" id="PIRSR000382-1"/>
    </source>
</evidence>
<dbReference type="Pfam" id="PF01717">
    <property type="entry name" value="Meth_synt_2"/>
    <property type="match status" value="1"/>
</dbReference>
<evidence type="ECO:0000259" key="16">
    <source>
        <dbReference type="Pfam" id="PF01717"/>
    </source>
</evidence>
<feature type="domain" description="Cobalamin-independent methionine synthase MetE N-terminal" evidence="17">
    <location>
        <begin position="4"/>
        <end position="315"/>
    </location>
</feature>
<dbReference type="NCBIfam" id="TIGR01371">
    <property type="entry name" value="met_syn_B12ind"/>
    <property type="match status" value="1"/>
</dbReference>
<dbReference type="OrthoDB" id="1053771at2759"/>
<evidence type="ECO:0000256" key="6">
    <source>
        <dbReference type="ARBA" id="ARBA00022605"/>
    </source>
</evidence>
<dbReference type="Gene3D" id="3.20.20.210">
    <property type="match status" value="2"/>
</dbReference>
<feature type="binding site" evidence="14">
    <location>
        <position position="737"/>
    </location>
    <ligand>
        <name>Zn(2+)</name>
        <dbReference type="ChEBI" id="CHEBI:29105"/>
        <label>1</label>
        <note>catalytic</note>
    </ligand>
</feature>
<feature type="binding site" evidence="14">
    <location>
        <position position="654"/>
    </location>
    <ligand>
        <name>Zn(2+)</name>
        <dbReference type="ChEBI" id="CHEBI:29105"/>
        <label>1</label>
        <note>catalytic</note>
    </ligand>
</feature>
<feature type="binding site" evidence="13">
    <location>
        <position position="125"/>
    </location>
    <ligand>
        <name>5-methyltetrahydropteroyltri-L-glutamate</name>
        <dbReference type="ChEBI" id="CHEBI:58207"/>
    </ligand>
</feature>
<comment type="similarity">
    <text evidence="3">Belongs to the vitamin-B12 independent methionine synthase family.</text>
</comment>
<evidence type="ECO:0000313" key="19">
    <source>
        <dbReference type="Proteomes" id="UP000070444"/>
    </source>
</evidence>
<name>A0A137PAR6_CONC2</name>
<evidence type="ECO:0000256" key="9">
    <source>
        <dbReference type="ARBA" id="ARBA00022833"/>
    </source>
</evidence>
<evidence type="ECO:0000313" key="18">
    <source>
        <dbReference type="EMBL" id="KXN72099.1"/>
    </source>
</evidence>
<dbReference type="GO" id="GO:0008270">
    <property type="term" value="F:zinc ion binding"/>
    <property type="evidence" value="ECO:0007669"/>
    <property type="project" value="InterPro"/>
</dbReference>